<protein>
    <submittedName>
        <fullName evidence="2">Uncharacterized protein</fullName>
    </submittedName>
</protein>
<proteinExistence type="predicted"/>
<keyword evidence="3" id="KW-1185">Reference proteome</keyword>
<organism evidence="2 3">
    <name type="scientific">Paramuricea clavata</name>
    <name type="common">Red gorgonian</name>
    <name type="synonym">Violescent sea-whip</name>
    <dbReference type="NCBI Taxonomy" id="317549"/>
    <lineage>
        <taxon>Eukaryota</taxon>
        <taxon>Metazoa</taxon>
        <taxon>Cnidaria</taxon>
        <taxon>Anthozoa</taxon>
        <taxon>Octocorallia</taxon>
        <taxon>Malacalcyonacea</taxon>
        <taxon>Plexauridae</taxon>
        <taxon>Paramuricea</taxon>
    </lineage>
</organism>
<accession>A0A7D9M3G6</accession>
<evidence type="ECO:0000256" key="1">
    <source>
        <dbReference type="SAM" id="MobiDB-lite"/>
    </source>
</evidence>
<gene>
    <name evidence="2" type="ORF">PACLA_8A019539</name>
</gene>
<reference evidence="2" key="1">
    <citation type="submission" date="2020-04" db="EMBL/GenBank/DDBJ databases">
        <authorList>
            <person name="Alioto T."/>
            <person name="Alioto T."/>
            <person name="Gomez Garrido J."/>
        </authorList>
    </citation>
    <scope>NUCLEOTIDE SEQUENCE</scope>
    <source>
        <strain evidence="2">A484AB</strain>
    </source>
</reference>
<feature type="compositionally biased region" description="Acidic residues" evidence="1">
    <location>
        <begin position="82"/>
        <end position="116"/>
    </location>
</feature>
<name>A0A7D9M3G6_PARCT</name>
<evidence type="ECO:0000313" key="2">
    <source>
        <dbReference type="EMBL" id="CAB4040958.1"/>
    </source>
</evidence>
<feature type="compositionally biased region" description="Basic and acidic residues" evidence="1">
    <location>
        <begin position="128"/>
        <end position="144"/>
    </location>
</feature>
<evidence type="ECO:0000313" key="3">
    <source>
        <dbReference type="Proteomes" id="UP001152795"/>
    </source>
</evidence>
<dbReference type="EMBL" id="CACRXK020027540">
    <property type="protein sequence ID" value="CAB4040958.1"/>
    <property type="molecule type" value="Genomic_DNA"/>
</dbReference>
<sequence>MHGGRKMRTRLPLETYCDDIIDREQVINTKAKMVYRTTCAKEHRLKVGDQVVVMQKRKNKDASKFRKLYGSLPRSSKSDGEEMHEEENDTNEQFDNDEHEEDENYNEVDIEQDNEGANDVNIEPPMARPERERQPAAWLRDYET</sequence>
<dbReference type="Proteomes" id="UP001152795">
    <property type="component" value="Unassembled WGS sequence"/>
</dbReference>
<comment type="caution">
    <text evidence="2">The sequence shown here is derived from an EMBL/GenBank/DDBJ whole genome shotgun (WGS) entry which is preliminary data.</text>
</comment>
<feature type="region of interest" description="Disordered" evidence="1">
    <location>
        <begin position="60"/>
        <end position="144"/>
    </location>
</feature>
<dbReference type="AlphaFoldDB" id="A0A7D9M3G6"/>